<accession>A0A6C0E124</accession>
<reference evidence="1" key="1">
    <citation type="journal article" date="2020" name="Nature">
        <title>Giant virus diversity and host interactions through global metagenomics.</title>
        <authorList>
            <person name="Schulz F."/>
            <person name="Roux S."/>
            <person name="Paez-Espino D."/>
            <person name="Jungbluth S."/>
            <person name="Walsh D.A."/>
            <person name="Denef V.J."/>
            <person name="McMahon K.D."/>
            <person name="Konstantinidis K.T."/>
            <person name="Eloe-Fadrosh E.A."/>
            <person name="Kyrpides N.C."/>
            <person name="Woyke T."/>
        </authorList>
    </citation>
    <scope>NUCLEOTIDE SEQUENCE</scope>
    <source>
        <strain evidence="1">GVMAG-M-3300023179-107</strain>
    </source>
</reference>
<evidence type="ECO:0000313" key="1">
    <source>
        <dbReference type="EMBL" id="QHT22300.1"/>
    </source>
</evidence>
<dbReference type="EMBL" id="MN739708">
    <property type="protein sequence ID" value="QHT22300.1"/>
    <property type="molecule type" value="Genomic_DNA"/>
</dbReference>
<proteinExistence type="predicted"/>
<dbReference type="AlphaFoldDB" id="A0A6C0E124"/>
<name>A0A6C0E124_9ZZZZ</name>
<protein>
    <submittedName>
        <fullName evidence="1">Uncharacterized protein</fullName>
    </submittedName>
</protein>
<organism evidence="1">
    <name type="scientific">viral metagenome</name>
    <dbReference type="NCBI Taxonomy" id="1070528"/>
    <lineage>
        <taxon>unclassified sequences</taxon>
        <taxon>metagenomes</taxon>
        <taxon>organismal metagenomes</taxon>
    </lineage>
</organism>
<sequence length="215" mass="24594">MSRLEIDNVDWNNFRIAKSGRAIKLLYNKEPVQFCTAALYTPFGVRSQVKEWSAFTEYHLDCSLDQATSEAATSFRSFLNQLDEKIKELVAADKTMFAEEDCIYTPMLKENGSYPKLLKLNLQRDRNGNFQSFVFDANKEKVKISDSNIEEVLSKGKVFKCIIECSKLWCFKGKIGSIWTINQLKFIDKKIIGGSSGDNAEMQSDSYNNLMIQDD</sequence>